<proteinExistence type="inferred from homology"/>
<dbReference type="Gene3D" id="3.40.50.720">
    <property type="entry name" value="NAD(P)-binding Rossmann-like Domain"/>
    <property type="match status" value="1"/>
</dbReference>
<keyword evidence="7" id="KW-1185">Reference proteome</keyword>
<evidence type="ECO:0000256" key="2">
    <source>
        <dbReference type="ARBA" id="ARBA00022857"/>
    </source>
</evidence>
<protein>
    <recommendedName>
        <fullName evidence="8">2-dehydropantoate 2-reductase</fullName>
    </recommendedName>
</protein>
<reference evidence="7" key="1">
    <citation type="journal article" date="2011" name="Proc. Natl. Acad. Sci. U.S.A.">
        <title>Obligate biotrophy features unraveled by the genomic analysis of rust fungi.</title>
        <authorList>
            <person name="Duplessis S."/>
            <person name="Cuomo C.A."/>
            <person name="Lin Y.-C."/>
            <person name="Aerts A."/>
            <person name="Tisserant E."/>
            <person name="Veneault-Fourrey C."/>
            <person name="Joly D.L."/>
            <person name="Hacquard S."/>
            <person name="Amselem J."/>
            <person name="Cantarel B.L."/>
            <person name="Chiu R."/>
            <person name="Coutinho P.M."/>
            <person name="Feau N."/>
            <person name="Field M."/>
            <person name="Frey P."/>
            <person name="Gelhaye E."/>
            <person name="Goldberg J."/>
            <person name="Grabherr M.G."/>
            <person name="Kodira C.D."/>
            <person name="Kohler A."/>
            <person name="Kuees U."/>
            <person name="Lindquist E.A."/>
            <person name="Lucas S.M."/>
            <person name="Mago R."/>
            <person name="Mauceli E."/>
            <person name="Morin E."/>
            <person name="Murat C."/>
            <person name="Pangilinan J.L."/>
            <person name="Park R."/>
            <person name="Pearson M."/>
            <person name="Quesneville H."/>
            <person name="Rouhier N."/>
            <person name="Sakthikumar S."/>
            <person name="Salamov A.A."/>
            <person name="Schmutz J."/>
            <person name="Selles B."/>
            <person name="Shapiro H."/>
            <person name="Tanguay P."/>
            <person name="Tuskan G.A."/>
            <person name="Henrissat B."/>
            <person name="Van de Peer Y."/>
            <person name="Rouze P."/>
            <person name="Ellis J.G."/>
            <person name="Dodds P.N."/>
            <person name="Schein J.E."/>
            <person name="Zhong S."/>
            <person name="Hamelin R.C."/>
            <person name="Grigoriev I.V."/>
            <person name="Szabo L.J."/>
            <person name="Martin F."/>
        </authorList>
    </citation>
    <scope>NUCLEOTIDE SEQUENCE [LARGE SCALE GENOMIC DNA]</scope>
    <source>
        <strain evidence="7">98AG31 / pathotype 3-4-7</strain>
    </source>
</reference>
<evidence type="ECO:0000256" key="3">
    <source>
        <dbReference type="ARBA" id="ARBA00023002"/>
    </source>
</evidence>
<dbReference type="EMBL" id="GL883100">
    <property type="protein sequence ID" value="EGG08443.1"/>
    <property type="molecule type" value="Genomic_DNA"/>
</dbReference>
<dbReference type="Pfam" id="PF02558">
    <property type="entry name" value="ApbA"/>
    <property type="match status" value="1"/>
</dbReference>
<evidence type="ECO:0000259" key="4">
    <source>
        <dbReference type="Pfam" id="PF02558"/>
    </source>
</evidence>
<evidence type="ECO:0000313" key="6">
    <source>
        <dbReference type="EMBL" id="EGG08443.1"/>
    </source>
</evidence>
<feature type="domain" description="Ketopantoate reductase N-terminal" evidence="4">
    <location>
        <begin position="2"/>
        <end position="74"/>
    </location>
</feature>
<dbReference type="Proteomes" id="UP000001072">
    <property type="component" value="Unassembled WGS sequence"/>
</dbReference>
<dbReference type="SUPFAM" id="SSF48179">
    <property type="entry name" value="6-phosphogluconate dehydrogenase C-terminal domain-like"/>
    <property type="match status" value="1"/>
</dbReference>
<name>F4RGB1_MELLP</name>
<dbReference type="InterPro" id="IPR013332">
    <property type="entry name" value="KPR_N"/>
</dbReference>
<dbReference type="RefSeq" id="XP_007408029.1">
    <property type="nucleotide sequence ID" value="XM_007407967.1"/>
</dbReference>
<evidence type="ECO:0000256" key="1">
    <source>
        <dbReference type="ARBA" id="ARBA00007870"/>
    </source>
</evidence>
<dbReference type="AlphaFoldDB" id="F4RGB1"/>
<dbReference type="InterPro" id="IPR050838">
    <property type="entry name" value="Ketopantoate_reductase"/>
</dbReference>
<evidence type="ECO:0000259" key="5">
    <source>
        <dbReference type="Pfam" id="PF08546"/>
    </source>
</evidence>
<dbReference type="eggNOG" id="ENOG502QPT5">
    <property type="taxonomic scope" value="Eukaryota"/>
</dbReference>
<evidence type="ECO:0000313" key="7">
    <source>
        <dbReference type="Proteomes" id="UP000001072"/>
    </source>
</evidence>
<comment type="similarity">
    <text evidence="1">Belongs to the ketopantoate reductase family.</text>
</comment>
<feature type="non-terminal residue" evidence="6">
    <location>
        <position position="1"/>
    </location>
</feature>
<gene>
    <name evidence="6" type="ORF">MELLADRAFT_26951</name>
</gene>
<keyword evidence="3" id="KW-0560">Oxidoreductase</keyword>
<dbReference type="GO" id="GO:0005739">
    <property type="term" value="C:mitochondrion"/>
    <property type="evidence" value="ECO:0007669"/>
    <property type="project" value="TreeGrafter"/>
</dbReference>
<dbReference type="STRING" id="747676.F4RGB1"/>
<dbReference type="FunCoup" id="F4RGB1">
    <property type="interactions" value="238"/>
</dbReference>
<keyword evidence="2" id="KW-0521">NADP</keyword>
<feature type="non-terminal residue" evidence="6">
    <location>
        <position position="278"/>
    </location>
</feature>
<feature type="domain" description="Ketopantoate reductase C-terminal" evidence="5">
    <location>
        <begin position="145"/>
        <end position="277"/>
    </location>
</feature>
<dbReference type="SUPFAM" id="SSF51735">
    <property type="entry name" value="NAD(P)-binding Rossmann-fold domains"/>
    <property type="match status" value="1"/>
</dbReference>
<evidence type="ECO:0008006" key="8">
    <source>
        <dbReference type="Google" id="ProtNLM"/>
    </source>
</evidence>
<dbReference type="GeneID" id="18926970"/>
<dbReference type="Gene3D" id="1.10.1040.10">
    <property type="entry name" value="N-(1-d-carboxylethyl)-l-norvaline Dehydrogenase, domain 2"/>
    <property type="match status" value="1"/>
</dbReference>
<dbReference type="InterPro" id="IPR013752">
    <property type="entry name" value="KPA_reductase"/>
</dbReference>
<dbReference type="GO" id="GO:0050661">
    <property type="term" value="F:NADP binding"/>
    <property type="evidence" value="ECO:0007669"/>
    <property type="project" value="TreeGrafter"/>
</dbReference>
<dbReference type="OrthoDB" id="73846at2759"/>
<dbReference type="PANTHER" id="PTHR43765:SF2">
    <property type="entry name" value="2-DEHYDROPANTOATE 2-REDUCTASE"/>
    <property type="match status" value="1"/>
</dbReference>
<dbReference type="PANTHER" id="PTHR43765">
    <property type="entry name" value="2-DEHYDROPANTOATE 2-REDUCTASE-RELATED"/>
    <property type="match status" value="1"/>
</dbReference>
<dbReference type="KEGG" id="mlr:MELLADRAFT_26951"/>
<dbReference type="VEuPathDB" id="FungiDB:MELLADRAFT_26951"/>
<organism evidence="7">
    <name type="scientific">Melampsora larici-populina (strain 98AG31 / pathotype 3-4-7)</name>
    <name type="common">Poplar leaf rust fungus</name>
    <dbReference type="NCBI Taxonomy" id="747676"/>
    <lineage>
        <taxon>Eukaryota</taxon>
        <taxon>Fungi</taxon>
        <taxon>Dikarya</taxon>
        <taxon>Basidiomycota</taxon>
        <taxon>Pucciniomycotina</taxon>
        <taxon>Pucciniomycetes</taxon>
        <taxon>Pucciniales</taxon>
        <taxon>Melampsoraceae</taxon>
        <taxon>Melampsora</taxon>
    </lineage>
</organism>
<dbReference type="Pfam" id="PF08546">
    <property type="entry name" value="ApbA_C"/>
    <property type="match status" value="1"/>
</dbReference>
<dbReference type="InterPro" id="IPR036291">
    <property type="entry name" value="NAD(P)-bd_dom_sf"/>
</dbReference>
<dbReference type="HOGENOM" id="CLU_031468_10_0_1"/>
<dbReference type="InterPro" id="IPR008927">
    <property type="entry name" value="6-PGluconate_DH-like_C_sf"/>
</dbReference>
<dbReference type="InterPro" id="IPR013328">
    <property type="entry name" value="6PGD_dom2"/>
</dbReference>
<dbReference type="GO" id="GO:0008677">
    <property type="term" value="F:2-dehydropantoate 2-reductase activity"/>
    <property type="evidence" value="ECO:0007669"/>
    <property type="project" value="TreeGrafter"/>
</dbReference>
<accession>F4RGB1</accession>
<sequence length="278" mass="30565">QKQQPIESLIVTTKAHQLSKSLKPLLHRISRLSTIVLLHNGLGVIEEVLGSCFPHPESRPSFILANTSHGVLKLDSATTSMPQTLALSSESNPLMNPSLSITPTLDHHLPHLKPETHSLHHTLAALLQPEIVEALGTKWLTLPEFQTSALVKLTVNAALNPITALLETRNEALVGERSFERLAKGICHEASTVFALQAKEEKGFPLDHPLAKQNLLRHVRQVMKATGPNISSMCADVRKLANEQTEIDYINGYISKLGEKYGVLTPINDTLVQLLKLK</sequence>
<dbReference type="InParanoid" id="F4RGB1"/>